<evidence type="ECO:0000313" key="2">
    <source>
        <dbReference type="Proteomes" id="UP000800200"/>
    </source>
</evidence>
<sequence length="131" mass="13878">MPLLTPKEDRTFVDGPASFFLEPTKAVGGAGTCSSVPDCTRVLADPKEVPALLKKETVDPMFTPQCAGSSGPHKVVLATGETTWRSVVGTKADDVVPNHGFGGLLVTEDIEREGYLKSKGTLTWNGMTNSL</sequence>
<reference evidence="1" key="1">
    <citation type="journal article" date="2020" name="Stud. Mycol.">
        <title>101 Dothideomycetes genomes: a test case for predicting lifestyles and emergence of pathogens.</title>
        <authorList>
            <person name="Haridas S."/>
            <person name="Albert R."/>
            <person name="Binder M."/>
            <person name="Bloem J."/>
            <person name="Labutti K."/>
            <person name="Salamov A."/>
            <person name="Andreopoulos B."/>
            <person name="Baker S."/>
            <person name="Barry K."/>
            <person name="Bills G."/>
            <person name="Bluhm B."/>
            <person name="Cannon C."/>
            <person name="Castanera R."/>
            <person name="Culley D."/>
            <person name="Daum C."/>
            <person name="Ezra D."/>
            <person name="Gonzalez J."/>
            <person name="Henrissat B."/>
            <person name="Kuo A."/>
            <person name="Liang C."/>
            <person name="Lipzen A."/>
            <person name="Lutzoni F."/>
            <person name="Magnuson J."/>
            <person name="Mondo S."/>
            <person name="Nolan M."/>
            <person name="Ohm R."/>
            <person name="Pangilinan J."/>
            <person name="Park H.-J."/>
            <person name="Ramirez L."/>
            <person name="Alfaro M."/>
            <person name="Sun H."/>
            <person name="Tritt A."/>
            <person name="Yoshinaga Y."/>
            <person name="Zwiers L.-H."/>
            <person name="Turgeon B."/>
            <person name="Goodwin S."/>
            <person name="Spatafora J."/>
            <person name="Crous P."/>
            <person name="Grigoriev I."/>
        </authorList>
    </citation>
    <scope>NUCLEOTIDE SEQUENCE</scope>
    <source>
        <strain evidence="1">CBS 207.26</strain>
    </source>
</reference>
<evidence type="ECO:0000313" key="1">
    <source>
        <dbReference type="EMBL" id="KAF2183484.1"/>
    </source>
</evidence>
<dbReference type="EMBL" id="ML994642">
    <property type="protein sequence ID" value="KAF2183484.1"/>
    <property type="molecule type" value="Genomic_DNA"/>
</dbReference>
<accession>A0A6A6DV73</accession>
<organism evidence="1 2">
    <name type="scientific">Zopfia rhizophila CBS 207.26</name>
    <dbReference type="NCBI Taxonomy" id="1314779"/>
    <lineage>
        <taxon>Eukaryota</taxon>
        <taxon>Fungi</taxon>
        <taxon>Dikarya</taxon>
        <taxon>Ascomycota</taxon>
        <taxon>Pezizomycotina</taxon>
        <taxon>Dothideomycetes</taxon>
        <taxon>Dothideomycetes incertae sedis</taxon>
        <taxon>Zopfiaceae</taxon>
        <taxon>Zopfia</taxon>
    </lineage>
</organism>
<name>A0A6A6DV73_9PEZI</name>
<proteinExistence type="predicted"/>
<dbReference type="InterPro" id="IPR012338">
    <property type="entry name" value="Beta-lactam/transpept-like"/>
</dbReference>
<protein>
    <submittedName>
        <fullName evidence="1">Uncharacterized protein</fullName>
    </submittedName>
</protein>
<dbReference type="AlphaFoldDB" id="A0A6A6DV73"/>
<keyword evidence="2" id="KW-1185">Reference proteome</keyword>
<dbReference type="Proteomes" id="UP000800200">
    <property type="component" value="Unassembled WGS sequence"/>
</dbReference>
<gene>
    <name evidence="1" type="ORF">K469DRAFT_751505</name>
</gene>
<dbReference type="Gene3D" id="3.40.710.10">
    <property type="entry name" value="DD-peptidase/beta-lactamase superfamily"/>
    <property type="match status" value="1"/>
</dbReference>